<dbReference type="InterPro" id="IPR017853">
    <property type="entry name" value="GH"/>
</dbReference>
<evidence type="ECO:0000256" key="7">
    <source>
        <dbReference type="SAM" id="MobiDB-lite"/>
    </source>
</evidence>
<evidence type="ECO:0000256" key="3">
    <source>
        <dbReference type="ARBA" id="ARBA00012662"/>
    </source>
</evidence>
<feature type="signal peptide" evidence="8">
    <location>
        <begin position="1"/>
        <end position="19"/>
    </location>
</feature>
<protein>
    <recommendedName>
        <fullName evidence="3">alpha-L-fucosidase</fullName>
        <ecNumber evidence="3">3.2.1.51</ecNumber>
    </recommendedName>
</protein>
<dbReference type="EC" id="3.2.1.51" evidence="3"/>
<evidence type="ECO:0000256" key="2">
    <source>
        <dbReference type="ARBA" id="ARBA00007951"/>
    </source>
</evidence>
<evidence type="ECO:0000313" key="11">
    <source>
        <dbReference type="Proteomes" id="UP000346198"/>
    </source>
</evidence>
<feature type="domain" description="Glycoside hydrolase family 29 N-terminal" evidence="9">
    <location>
        <begin position="41"/>
        <end position="340"/>
    </location>
</feature>
<feature type="chain" id="PRO_5025387751" description="alpha-L-fucosidase" evidence="8">
    <location>
        <begin position="20"/>
        <end position="572"/>
    </location>
</feature>
<dbReference type="Gene3D" id="3.20.20.80">
    <property type="entry name" value="Glycosidases"/>
    <property type="match status" value="1"/>
</dbReference>
<evidence type="ECO:0000256" key="4">
    <source>
        <dbReference type="ARBA" id="ARBA00022729"/>
    </source>
</evidence>
<keyword evidence="11" id="KW-1185">Reference proteome</keyword>
<evidence type="ECO:0000256" key="6">
    <source>
        <dbReference type="ARBA" id="ARBA00023295"/>
    </source>
</evidence>
<keyword evidence="4 8" id="KW-0732">Signal</keyword>
<organism evidence="10 11">
    <name type="scientific">Pontiella sulfatireligans</name>
    <dbReference type="NCBI Taxonomy" id="2750658"/>
    <lineage>
        <taxon>Bacteria</taxon>
        <taxon>Pseudomonadati</taxon>
        <taxon>Kiritimatiellota</taxon>
        <taxon>Kiritimatiellia</taxon>
        <taxon>Kiritimatiellales</taxon>
        <taxon>Pontiellaceae</taxon>
        <taxon>Pontiella</taxon>
    </lineage>
</organism>
<comment type="function">
    <text evidence="1">Alpha-L-fucosidase is responsible for hydrolyzing the alpha-1,6-linked fucose joined to the reducing-end N-acetylglucosamine of the carbohydrate moieties of glycoproteins.</text>
</comment>
<dbReference type="GO" id="GO:0004560">
    <property type="term" value="F:alpha-L-fucosidase activity"/>
    <property type="evidence" value="ECO:0007669"/>
    <property type="project" value="InterPro"/>
</dbReference>
<evidence type="ECO:0000256" key="1">
    <source>
        <dbReference type="ARBA" id="ARBA00004071"/>
    </source>
</evidence>
<gene>
    <name evidence="10" type="ORF">SCARR_01288</name>
</gene>
<accession>A0A6C2UII2</accession>
<evidence type="ECO:0000256" key="8">
    <source>
        <dbReference type="SAM" id="SignalP"/>
    </source>
</evidence>
<evidence type="ECO:0000256" key="5">
    <source>
        <dbReference type="ARBA" id="ARBA00022801"/>
    </source>
</evidence>
<dbReference type="GO" id="GO:0016139">
    <property type="term" value="P:glycoside catabolic process"/>
    <property type="evidence" value="ECO:0007669"/>
    <property type="project" value="TreeGrafter"/>
</dbReference>
<dbReference type="SMART" id="SM00812">
    <property type="entry name" value="Alpha_L_fucos"/>
    <property type="match status" value="1"/>
</dbReference>
<dbReference type="EMBL" id="CAAHFH010000001">
    <property type="protein sequence ID" value="VGO19231.1"/>
    <property type="molecule type" value="Genomic_DNA"/>
</dbReference>
<keyword evidence="5" id="KW-0378">Hydrolase</keyword>
<keyword evidence="6" id="KW-0326">Glycosidase</keyword>
<dbReference type="GO" id="GO:0006004">
    <property type="term" value="P:fucose metabolic process"/>
    <property type="evidence" value="ECO:0007669"/>
    <property type="project" value="InterPro"/>
</dbReference>
<dbReference type="InterPro" id="IPR000933">
    <property type="entry name" value="Glyco_hydro_29"/>
</dbReference>
<comment type="similarity">
    <text evidence="2">Belongs to the glycosyl hydrolase 29 family.</text>
</comment>
<dbReference type="InterPro" id="IPR016286">
    <property type="entry name" value="FUC_metazoa-typ"/>
</dbReference>
<dbReference type="SUPFAM" id="SSF51445">
    <property type="entry name" value="(Trans)glycosidases"/>
    <property type="match status" value="1"/>
</dbReference>
<proteinExistence type="inferred from homology"/>
<dbReference type="GO" id="GO:0005764">
    <property type="term" value="C:lysosome"/>
    <property type="evidence" value="ECO:0007669"/>
    <property type="project" value="TreeGrafter"/>
</dbReference>
<dbReference type="AlphaFoldDB" id="A0A6C2UII2"/>
<dbReference type="RefSeq" id="WP_136060646.1">
    <property type="nucleotide sequence ID" value="NZ_CAAHFH010000001.1"/>
</dbReference>
<dbReference type="PRINTS" id="PR00741">
    <property type="entry name" value="GLHYDRLASE29"/>
</dbReference>
<evidence type="ECO:0000313" key="10">
    <source>
        <dbReference type="EMBL" id="VGO19231.1"/>
    </source>
</evidence>
<dbReference type="PANTHER" id="PTHR10030:SF37">
    <property type="entry name" value="ALPHA-L-FUCOSIDASE-RELATED"/>
    <property type="match status" value="1"/>
</dbReference>
<dbReference type="InterPro" id="IPR057739">
    <property type="entry name" value="Glyco_hydro_29_N"/>
</dbReference>
<feature type="region of interest" description="Disordered" evidence="7">
    <location>
        <begin position="66"/>
        <end position="87"/>
    </location>
</feature>
<dbReference type="Pfam" id="PF01120">
    <property type="entry name" value="Alpha_L_fucos"/>
    <property type="match status" value="1"/>
</dbReference>
<reference evidence="10 11" key="1">
    <citation type="submission" date="2019-04" db="EMBL/GenBank/DDBJ databases">
        <authorList>
            <person name="Van Vliet M D."/>
        </authorList>
    </citation>
    <scope>NUCLEOTIDE SEQUENCE [LARGE SCALE GENOMIC DNA]</scope>
    <source>
        <strain evidence="10 11">F21</strain>
    </source>
</reference>
<name>A0A6C2UII2_9BACT</name>
<evidence type="ECO:0000259" key="9">
    <source>
        <dbReference type="Pfam" id="PF01120"/>
    </source>
</evidence>
<dbReference type="Proteomes" id="UP000346198">
    <property type="component" value="Unassembled WGS sequence"/>
</dbReference>
<sequence>MCVKRMILSVVLMAGAVLAADDNFEIQEFKVDKSIKLPTASKAAQEAWKDQRFGMFIHWGPISQLGQQLGHSRNSPSHRKGGKPYKTAQLEPEVYDAQYKTFNPVKFDADEMMKMAKAAGVSYIVFTTKHHAGFSMFDSAYTEYDMMSTPYKKDIAKMLSDAARANGMEYGFYYSPRDWHHPDCDSDKNHPRYIEFYKNQMDELLNNYGPIYSVFFDGLGPGDWGNTAEEIMGTIRKLHPNCMVNDRGGAGADYYTPEHNISYFNRDQNWEACHTTTGQWGYNPKVGPKKIEQLMEVLLYTWGGDGNILLNIGPMGDGQVNPAERASFEKLAEWWTVHGEESIRGSRGGPYIPGPWGVATCKDNRAFLHIFRWPEQGALEFPKLTGLKLQSARVLSGGDVECFQALEKISVNVPKAGRGKILTTIELTFDKPVYPVKPLQRVPSLTKTATLTCSDTTSDIEALRDQNVHTLWEGYLNKGEKEILIEAAWDSPQTIGSFSIARGEEWVPKNEVHIEIHDGSNGWKDVTPKGFKLKWETMKFFDKPLTTDRIRLRISKVKKFLIAEYELFPPVK</sequence>
<feature type="compositionally biased region" description="Polar residues" evidence="7">
    <location>
        <begin position="66"/>
        <end position="75"/>
    </location>
</feature>
<dbReference type="PANTHER" id="PTHR10030">
    <property type="entry name" value="ALPHA-L-FUCOSIDASE"/>
    <property type="match status" value="1"/>
</dbReference>